<evidence type="ECO:0000256" key="3">
    <source>
        <dbReference type="ARBA" id="ARBA00022801"/>
    </source>
</evidence>
<dbReference type="FunFam" id="3.90.226.10:FF:000090">
    <property type="entry name" value="Tail-specific protease"/>
    <property type="match status" value="1"/>
</dbReference>
<proteinExistence type="inferred from homology"/>
<dbReference type="Pfam" id="PF17804">
    <property type="entry name" value="TSP_NTD"/>
    <property type="match status" value="1"/>
</dbReference>
<reference evidence="7 8" key="1">
    <citation type="journal article" date="2015" name="Stand. Genomic Sci.">
        <title>Genomic Encyclopedia of Bacterial and Archaeal Type Strains, Phase III: the genomes of soil and plant-associated and newly described type strains.</title>
        <authorList>
            <person name="Whitman W.B."/>
            <person name="Woyke T."/>
            <person name="Klenk H.P."/>
            <person name="Zhou Y."/>
            <person name="Lilburn T.G."/>
            <person name="Beck B.J."/>
            <person name="De Vos P."/>
            <person name="Vandamme P."/>
            <person name="Eisen J.A."/>
            <person name="Garrity G."/>
            <person name="Hugenholtz P."/>
            <person name="Kyrpides N.C."/>
        </authorList>
    </citation>
    <scope>NUCLEOTIDE SEQUENCE [LARGE SCALE GENOMIC DNA]</scope>
    <source>
        <strain evidence="7 8">CGMCC 1.7271</strain>
    </source>
</reference>
<name>A0A562SWP8_9BACT</name>
<dbReference type="InterPro" id="IPR029045">
    <property type="entry name" value="ClpP/crotonase-like_dom_sf"/>
</dbReference>
<dbReference type="InterPro" id="IPR001478">
    <property type="entry name" value="PDZ"/>
</dbReference>
<evidence type="ECO:0000256" key="2">
    <source>
        <dbReference type="ARBA" id="ARBA00022670"/>
    </source>
</evidence>
<accession>A0A562SWP8</accession>
<comment type="caution">
    <text evidence="7">The sequence shown here is derived from an EMBL/GenBank/DDBJ whole genome shotgun (WGS) entry which is preliminary data.</text>
</comment>
<dbReference type="AlphaFoldDB" id="A0A562SWP8"/>
<dbReference type="CDD" id="cd07560">
    <property type="entry name" value="Peptidase_S41_CPP"/>
    <property type="match status" value="1"/>
</dbReference>
<dbReference type="Pfam" id="PF03572">
    <property type="entry name" value="Peptidase_S41"/>
    <property type="match status" value="1"/>
</dbReference>
<organism evidence="7 8">
    <name type="scientific">Lacibacter cauensis</name>
    <dbReference type="NCBI Taxonomy" id="510947"/>
    <lineage>
        <taxon>Bacteria</taxon>
        <taxon>Pseudomonadati</taxon>
        <taxon>Bacteroidota</taxon>
        <taxon>Chitinophagia</taxon>
        <taxon>Chitinophagales</taxon>
        <taxon>Chitinophagaceae</taxon>
        <taxon>Lacibacter</taxon>
    </lineage>
</organism>
<dbReference type="SMART" id="SM00245">
    <property type="entry name" value="TSPc"/>
    <property type="match status" value="1"/>
</dbReference>
<evidence type="ECO:0000256" key="5">
    <source>
        <dbReference type="RuleBase" id="RU004404"/>
    </source>
</evidence>
<keyword evidence="8" id="KW-1185">Reference proteome</keyword>
<dbReference type="RefSeq" id="WP_242009453.1">
    <property type="nucleotide sequence ID" value="NZ_VLLE01000002.1"/>
</dbReference>
<feature type="domain" description="PDZ" evidence="6">
    <location>
        <begin position="256"/>
        <end position="331"/>
    </location>
</feature>
<dbReference type="SUPFAM" id="SSF50156">
    <property type="entry name" value="PDZ domain-like"/>
    <property type="match status" value="1"/>
</dbReference>
<dbReference type="Proteomes" id="UP000316167">
    <property type="component" value="Unassembled WGS sequence"/>
</dbReference>
<evidence type="ECO:0000256" key="1">
    <source>
        <dbReference type="ARBA" id="ARBA00009179"/>
    </source>
</evidence>
<dbReference type="PROSITE" id="PS50106">
    <property type="entry name" value="PDZ"/>
    <property type="match status" value="1"/>
</dbReference>
<gene>
    <name evidence="7" type="ORF">IQ13_0337</name>
</gene>
<evidence type="ECO:0000313" key="8">
    <source>
        <dbReference type="Proteomes" id="UP000316167"/>
    </source>
</evidence>
<dbReference type="PANTHER" id="PTHR32060:SF22">
    <property type="entry name" value="CARBOXYL-TERMINAL-PROCESSING PEPTIDASE 3, CHLOROPLASTIC"/>
    <property type="match status" value="1"/>
</dbReference>
<dbReference type="PANTHER" id="PTHR32060">
    <property type="entry name" value="TAIL-SPECIFIC PROTEASE"/>
    <property type="match status" value="1"/>
</dbReference>
<dbReference type="InterPro" id="IPR005151">
    <property type="entry name" value="Tail-specific_protease"/>
</dbReference>
<dbReference type="Pfam" id="PF00595">
    <property type="entry name" value="PDZ"/>
    <property type="match status" value="1"/>
</dbReference>
<keyword evidence="2 5" id="KW-0645">Protease</keyword>
<keyword evidence="3 5" id="KW-0378">Hydrolase</keyword>
<evidence type="ECO:0000256" key="4">
    <source>
        <dbReference type="ARBA" id="ARBA00022825"/>
    </source>
</evidence>
<dbReference type="CDD" id="cd06782">
    <property type="entry name" value="cpPDZ_CPP-like"/>
    <property type="match status" value="1"/>
</dbReference>
<dbReference type="InterPro" id="IPR040573">
    <property type="entry name" value="TSP_N"/>
</dbReference>
<dbReference type="SMART" id="SM00228">
    <property type="entry name" value="PDZ"/>
    <property type="match status" value="1"/>
</dbReference>
<dbReference type="EMBL" id="VLLE01000002">
    <property type="protein sequence ID" value="TWI85180.1"/>
    <property type="molecule type" value="Genomic_DNA"/>
</dbReference>
<dbReference type="Pfam" id="PF11818">
    <property type="entry name" value="DUF3340"/>
    <property type="match status" value="1"/>
</dbReference>
<dbReference type="GO" id="GO:0030288">
    <property type="term" value="C:outer membrane-bounded periplasmic space"/>
    <property type="evidence" value="ECO:0007669"/>
    <property type="project" value="TreeGrafter"/>
</dbReference>
<dbReference type="InterPro" id="IPR020992">
    <property type="entry name" value="Tail_Prtase_C"/>
</dbReference>
<dbReference type="Gene3D" id="2.30.42.10">
    <property type="match status" value="1"/>
</dbReference>
<dbReference type="NCBIfam" id="TIGR00225">
    <property type="entry name" value="prc"/>
    <property type="match status" value="1"/>
</dbReference>
<dbReference type="InterPro" id="IPR004447">
    <property type="entry name" value="Peptidase_S41A"/>
</dbReference>
<dbReference type="SUPFAM" id="SSF52096">
    <property type="entry name" value="ClpP/crotonase"/>
    <property type="match status" value="1"/>
</dbReference>
<evidence type="ECO:0000259" key="6">
    <source>
        <dbReference type="PROSITE" id="PS50106"/>
    </source>
</evidence>
<dbReference type="InterPro" id="IPR036034">
    <property type="entry name" value="PDZ_sf"/>
</dbReference>
<dbReference type="GO" id="GO:0007165">
    <property type="term" value="P:signal transduction"/>
    <property type="evidence" value="ECO:0007669"/>
    <property type="project" value="TreeGrafter"/>
</dbReference>
<keyword evidence="4 5" id="KW-0720">Serine protease</keyword>
<comment type="similarity">
    <text evidence="1 5">Belongs to the peptidase S41A family.</text>
</comment>
<dbReference type="GO" id="GO:0006508">
    <property type="term" value="P:proteolysis"/>
    <property type="evidence" value="ECO:0007669"/>
    <property type="project" value="UniProtKB-KW"/>
</dbReference>
<sequence length="722" mass="82236">MSNFIQYMFSKKSLVIILVLLLGGSIFFAVQSSGIRREPSNRFERILKLIGEFLEEGHYNPKKIDDDFSKVVFEKFMKNLDSEKSYFLQSDIKEFKKYEARIDDEIHGAQLESFYAINTVYKKRMEEVAALYKEILQKPFDFNVDEKYNDDDDKRTYPKNEAERKEAWRLKLKYYALDRYVDLLEQQEKNKGKEGFEAKTNAQLEKEAREKVLKTFDRMFDRLRNRFKDEDRFNYLVNSITETMDPHTNYLPPLEKIAFDEQMSAGEFFGIGASLQEEDGNIKIASIVAGGAAAKSGEIQVGDFILKVAQGNGEPQDLTGFEVPDAVRLIRGKKDTEVRVTIKKPSGAIKVVSMIREKIDLEENRAKSTIIKGPDNHKIGYIFLPAFYADFQDANGNRCAQDVAKEIIKLKAEGVQGLIIDLRLNGGGSLMETVEMVGLFIEEGPVVQVKSRDEAPTILRDRNKNVLWEGPLTVMVNEFSASASEIFAGAIQDYKRGLVVGSTSTYGKGTVQRNIELDRASWVSNNPSDLGNIKLTLQKFYRVTGASTQLKGVVPDIVLPDQYEYLKMREKDEPTALPWDEIGSAQFKTWKSDFDLNYIVQQSKQRVAQSPAFKQIVEKTNWLSSYDGKHFSLKIDKFRQEKKTLGNTIQAIDSVTKLNTPLDVVNLDADLAVIKGNTNKEERNKLFITRLKNDLHLGETVNIMSDMIQQKLIAQNKQAAKN</sequence>
<dbReference type="Gene3D" id="3.90.226.10">
    <property type="entry name" value="2-enoyl-CoA Hydratase, Chain A, domain 1"/>
    <property type="match status" value="1"/>
</dbReference>
<evidence type="ECO:0000313" key="7">
    <source>
        <dbReference type="EMBL" id="TWI85180.1"/>
    </source>
</evidence>
<dbReference type="GO" id="GO:0008236">
    <property type="term" value="F:serine-type peptidase activity"/>
    <property type="evidence" value="ECO:0007669"/>
    <property type="project" value="UniProtKB-KW"/>
</dbReference>
<dbReference type="GO" id="GO:0004175">
    <property type="term" value="F:endopeptidase activity"/>
    <property type="evidence" value="ECO:0007669"/>
    <property type="project" value="TreeGrafter"/>
</dbReference>
<protein>
    <submittedName>
        <fullName evidence="7">Carboxyl-terminal processing protease</fullName>
    </submittedName>
</protein>